<evidence type="ECO:0000256" key="7">
    <source>
        <dbReference type="ARBA" id="ARBA00023014"/>
    </source>
</evidence>
<reference evidence="9 10" key="1">
    <citation type="submission" date="2018-07" db="EMBL/GenBank/DDBJ databases">
        <title>Genomic Encyclopedia of Type Strains, Phase IV (KMG-IV): sequencing the most valuable type-strain genomes for metagenomic binning, comparative biology and taxonomic classification.</title>
        <authorList>
            <person name="Goeker M."/>
        </authorList>
    </citation>
    <scope>NUCLEOTIDE SEQUENCE [LARGE SCALE GENOMIC DNA]</scope>
    <source>
        <strain evidence="9 10">DSM 26407</strain>
    </source>
</reference>
<dbReference type="GO" id="GO:0046872">
    <property type="term" value="F:metal ion binding"/>
    <property type="evidence" value="ECO:0007669"/>
    <property type="project" value="UniProtKB-KW"/>
</dbReference>
<evidence type="ECO:0000313" key="10">
    <source>
        <dbReference type="Proteomes" id="UP000252707"/>
    </source>
</evidence>
<evidence type="ECO:0000256" key="5">
    <source>
        <dbReference type="ARBA" id="ARBA00022723"/>
    </source>
</evidence>
<accession>A0A369CG78</accession>
<evidence type="ECO:0000256" key="3">
    <source>
        <dbReference type="ARBA" id="ARBA00022526"/>
    </source>
</evidence>
<dbReference type="GO" id="GO:0006006">
    <property type="term" value="P:glucose metabolic process"/>
    <property type="evidence" value="ECO:0007669"/>
    <property type="project" value="UniProtKB-KW"/>
</dbReference>
<dbReference type="InterPro" id="IPR013785">
    <property type="entry name" value="Aldolase_TIM"/>
</dbReference>
<dbReference type="RefSeq" id="WP_114277942.1">
    <property type="nucleotide sequence ID" value="NZ_QPJY01000001.1"/>
</dbReference>
<sequence>MNAQTIAYPIHDNLYLSITDRCTLVCEFCPKTQGSLEVRGYDLSLDHRPEVEELVAAVGDPARYREVVFCGYGEPTLRLRTLLAVADHIKAHGGRVRVNTDGLANLVHKRNVLPEMAGRVDALSVSLNAQDEATYNRHCQPQLPGSYAALLAFLREAPRWIPEVTATAIDGLEGVDIEACRRLAESLGVKFRARHLDVVG</sequence>
<dbReference type="AlphaFoldDB" id="A0A369CG78"/>
<evidence type="ECO:0000256" key="6">
    <source>
        <dbReference type="ARBA" id="ARBA00023004"/>
    </source>
</evidence>
<dbReference type="InterPro" id="IPR023821">
    <property type="entry name" value="rSAM_TatD-assoc"/>
</dbReference>
<dbReference type="GO" id="GO:0003824">
    <property type="term" value="F:catalytic activity"/>
    <property type="evidence" value="ECO:0007669"/>
    <property type="project" value="InterPro"/>
</dbReference>
<evidence type="ECO:0000259" key="8">
    <source>
        <dbReference type="PROSITE" id="PS51918"/>
    </source>
</evidence>
<dbReference type="InterPro" id="IPR007197">
    <property type="entry name" value="rSAM"/>
</dbReference>
<evidence type="ECO:0000256" key="1">
    <source>
        <dbReference type="ARBA" id="ARBA00001966"/>
    </source>
</evidence>
<comment type="caution">
    <text evidence="9">The sequence shown here is derived from an EMBL/GenBank/DDBJ whole genome shotgun (WGS) entry which is preliminary data.</text>
</comment>
<dbReference type="Gene3D" id="3.20.20.70">
    <property type="entry name" value="Aldolase class I"/>
    <property type="match status" value="1"/>
</dbReference>
<dbReference type="SFLD" id="SFLDG01111">
    <property type="entry name" value="Uncharacterised_Radical_SAM_Su"/>
    <property type="match status" value="1"/>
</dbReference>
<keyword evidence="2" id="KW-0004">4Fe-4S</keyword>
<proteinExistence type="predicted"/>
<dbReference type="NCBIfam" id="TIGR04038">
    <property type="entry name" value="tatD_link_rSAM"/>
    <property type="match status" value="1"/>
</dbReference>
<protein>
    <submittedName>
        <fullName evidence="9">TatD family-associated radical SAM protein</fullName>
    </submittedName>
</protein>
<comment type="cofactor">
    <cofactor evidence="1">
        <name>[4Fe-4S] cluster</name>
        <dbReference type="ChEBI" id="CHEBI:49883"/>
    </cofactor>
</comment>
<keyword evidence="4" id="KW-0949">S-adenosyl-L-methionine</keyword>
<keyword evidence="10" id="KW-1185">Reference proteome</keyword>
<evidence type="ECO:0000256" key="4">
    <source>
        <dbReference type="ARBA" id="ARBA00022691"/>
    </source>
</evidence>
<keyword evidence="7" id="KW-0411">Iron-sulfur</keyword>
<dbReference type="InterPro" id="IPR058240">
    <property type="entry name" value="rSAM_sf"/>
</dbReference>
<dbReference type="SUPFAM" id="SSF102114">
    <property type="entry name" value="Radical SAM enzymes"/>
    <property type="match status" value="1"/>
</dbReference>
<keyword evidence="3" id="KW-0119">Carbohydrate metabolism</keyword>
<dbReference type="PANTHER" id="PTHR30352:SF5">
    <property type="entry name" value="PYRUVATE FORMATE-LYASE 1-ACTIVATING ENZYME"/>
    <property type="match status" value="1"/>
</dbReference>
<gene>
    <name evidence="9" type="ORF">DFQ59_101359</name>
</gene>
<evidence type="ECO:0000313" key="9">
    <source>
        <dbReference type="EMBL" id="RCX33060.1"/>
    </source>
</evidence>
<keyword evidence="6" id="KW-0408">Iron</keyword>
<dbReference type="SFLD" id="SFLDS00029">
    <property type="entry name" value="Radical_SAM"/>
    <property type="match status" value="1"/>
</dbReference>
<organism evidence="9 10">
    <name type="scientific">Thioalbus denitrificans</name>
    <dbReference type="NCBI Taxonomy" id="547122"/>
    <lineage>
        <taxon>Bacteria</taxon>
        <taxon>Pseudomonadati</taxon>
        <taxon>Pseudomonadota</taxon>
        <taxon>Gammaproteobacteria</taxon>
        <taxon>Chromatiales</taxon>
        <taxon>Ectothiorhodospiraceae</taxon>
        <taxon>Thioalbus</taxon>
    </lineage>
</organism>
<dbReference type="InterPro" id="IPR034457">
    <property type="entry name" value="Organic_radical-activating"/>
</dbReference>
<dbReference type="Proteomes" id="UP000252707">
    <property type="component" value="Unassembled WGS sequence"/>
</dbReference>
<name>A0A369CG78_9GAMM</name>
<keyword evidence="5" id="KW-0479">Metal-binding</keyword>
<feature type="domain" description="Radical SAM core" evidence="8">
    <location>
        <begin position="8"/>
        <end position="200"/>
    </location>
</feature>
<dbReference type="PROSITE" id="PS51918">
    <property type="entry name" value="RADICAL_SAM"/>
    <property type="match status" value="1"/>
</dbReference>
<dbReference type="CDD" id="cd01335">
    <property type="entry name" value="Radical_SAM"/>
    <property type="match status" value="1"/>
</dbReference>
<dbReference type="GO" id="GO:0051539">
    <property type="term" value="F:4 iron, 4 sulfur cluster binding"/>
    <property type="evidence" value="ECO:0007669"/>
    <property type="project" value="UniProtKB-KW"/>
</dbReference>
<evidence type="ECO:0000256" key="2">
    <source>
        <dbReference type="ARBA" id="ARBA00022485"/>
    </source>
</evidence>
<dbReference type="OrthoDB" id="6258756at2"/>
<dbReference type="Pfam" id="PF04055">
    <property type="entry name" value="Radical_SAM"/>
    <property type="match status" value="1"/>
</dbReference>
<dbReference type="PANTHER" id="PTHR30352">
    <property type="entry name" value="PYRUVATE FORMATE-LYASE-ACTIVATING ENZYME"/>
    <property type="match status" value="1"/>
</dbReference>
<keyword evidence="3" id="KW-0313">Glucose metabolism</keyword>
<dbReference type="EMBL" id="QPJY01000001">
    <property type="protein sequence ID" value="RCX33060.1"/>
    <property type="molecule type" value="Genomic_DNA"/>
</dbReference>